<name>A0AAV4TE01_CAEEX</name>
<dbReference type="Proteomes" id="UP001054945">
    <property type="component" value="Unassembled WGS sequence"/>
</dbReference>
<gene>
    <name evidence="2" type="primary">AKR1D1</name>
    <name evidence="2" type="ORF">CEXT_785101</name>
</gene>
<feature type="domain" description="NADP-dependent oxidoreductase" evidence="1">
    <location>
        <begin position="25"/>
        <end position="89"/>
    </location>
</feature>
<comment type="caution">
    <text evidence="2">The sequence shown here is derived from an EMBL/GenBank/DDBJ whole genome shotgun (WGS) entry which is preliminary data.</text>
</comment>
<dbReference type="PROSITE" id="PS00063">
    <property type="entry name" value="ALDOKETO_REDUCTASE_3"/>
    <property type="match status" value="1"/>
</dbReference>
<dbReference type="InterPro" id="IPR020471">
    <property type="entry name" value="AKR"/>
</dbReference>
<dbReference type="SUPFAM" id="SSF51430">
    <property type="entry name" value="NAD(P)-linked oxidoreductase"/>
    <property type="match status" value="1"/>
</dbReference>
<feature type="non-terminal residue" evidence="2">
    <location>
        <position position="1"/>
    </location>
</feature>
<reference evidence="2 3" key="1">
    <citation type="submission" date="2021-06" db="EMBL/GenBank/DDBJ databases">
        <title>Caerostris extrusa draft genome.</title>
        <authorList>
            <person name="Kono N."/>
            <person name="Arakawa K."/>
        </authorList>
    </citation>
    <scope>NUCLEOTIDE SEQUENCE [LARGE SCALE GENOMIC DNA]</scope>
</reference>
<proteinExistence type="predicted"/>
<dbReference type="GO" id="GO:0016491">
    <property type="term" value="F:oxidoreductase activity"/>
    <property type="evidence" value="ECO:0007669"/>
    <property type="project" value="InterPro"/>
</dbReference>
<dbReference type="InterPro" id="IPR018170">
    <property type="entry name" value="Aldo/ket_reductase_CS"/>
</dbReference>
<accession>A0AAV4TE01</accession>
<dbReference type="PANTHER" id="PTHR43827">
    <property type="entry name" value="2,5-DIKETO-D-GLUCONIC ACID REDUCTASE"/>
    <property type="match status" value="1"/>
</dbReference>
<dbReference type="PANTHER" id="PTHR43827:SF14">
    <property type="entry name" value="NADP-DEPENDENT OXIDOREDUCTASE DOMAIN-CONTAINING PROTEIN"/>
    <property type="match status" value="1"/>
</dbReference>
<evidence type="ECO:0000313" key="2">
    <source>
        <dbReference type="EMBL" id="GIY44404.1"/>
    </source>
</evidence>
<evidence type="ECO:0000259" key="1">
    <source>
        <dbReference type="Pfam" id="PF00248"/>
    </source>
</evidence>
<dbReference type="AlphaFoldDB" id="A0AAV4TE01"/>
<dbReference type="EMBL" id="BPLR01011137">
    <property type="protein sequence ID" value="GIY44404.1"/>
    <property type="molecule type" value="Genomic_DNA"/>
</dbReference>
<organism evidence="2 3">
    <name type="scientific">Caerostris extrusa</name>
    <name type="common">Bark spider</name>
    <name type="synonym">Caerostris bankana</name>
    <dbReference type="NCBI Taxonomy" id="172846"/>
    <lineage>
        <taxon>Eukaryota</taxon>
        <taxon>Metazoa</taxon>
        <taxon>Ecdysozoa</taxon>
        <taxon>Arthropoda</taxon>
        <taxon>Chelicerata</taxon>
        <taxon>Arachnida</taxon>
        <taxon>Araneae</taxon>
        <taxon>Araneomorphae</taxon>
        <taxon>Entelegynae</taxon>
        <taxon>Araneoidea</taxon>
        <taxon>Araneidae</taxon>
        <taxon>Caerostris</taxon>
    </lineage>
</organism>
<dbReference type="InterPro" id="IPR036812">
    <property type="entry name" value="NAD(P)_OxRdtase_dom_sf"/>
</dbReference>
<evidence type="ECO:0000313" key="3">
    <source>
        <dbReference type="Proteomes" id="UP001054945"/>
    </source>
</evidence>
<dbReference type="Gene3D" id="3.20.20.100">
    <property type="entry name" value="NADP-dependent oxidoreductase domain"/>
    <property type="match status" value="1"/>
</dbReference>
<keyword evidence="3" id="KW-1185">Reference proteome</keyword>
<sequence length="120" mass="13684">FTSGNAGFPQVCEGGVGNKDFNRPTLLEDDRLKSLAEKYSKTPAQILLRYLVQRGIAVIPKSSHPERIQQNIDIFNFTLMDEDMKELKSTASGVRYTPFDFWKASKNTPNIHFMRPSKVF</sequence>
<dbReference type="Pfam" id="PF00248">
    <property type="entry name" value="Aldo_ket_red"/>
    <property type="match status" value="1"/>
</dbReference>
<protein>
    <submittedName>
        <fullName evidence="2">Aldo-keto reductase family 1 member D1</fullName>
    </submittedName>
</protein>
<dbReference type="InterPro" id="IPR023210">
    <property type="entry name" value="NADP_OxRdtase_dom"/>
</dbReference>